<organism evidence="9 10">
    <name type="scientific">Paenibacillus xylanilyticus</name>
    <dbReference type="NCBI Taxonomy" id="248903"/>
    <lineage>
        <taxon>Bacteria</taxon>
        <taxon>Bacillati</taxon>
        <taxon>Bacillota</taxon>
        <taxon>Bacilli</taxon>
        <taxon>Bacillales</taxon>
        <taxon>Paenibacillaceae</taxon>
        <taxon>Paenibacillus</taxon>
    </lineage>
</organism>
<feature type="transmembrane region" description="Helical" evidence="8">
    <location>
        <begin position="364"/>
        <end position="386"/>
    </location>
</feature>
<evidence type="ECO:0000256" key="4">
    <source>
        <dbReference type="ARBA" id="ARBA00022679"/>
    </source>
</evidence>
<evidence type="ECO:0000256" key="8">
    <source>
        <dbReference type="SAM" id="Phobius"/>
    </source>
</evidence>
<evidence type="ECO:0000256" key="6">
    <source>
        <dbReference type="ARBA" id="ARBA00022989"/>
    </source>
</evidence>
<feature type="transmembrane region" description="Helical" evidence="8">
    <location>
        <begin position="256"/>
        <end position="275"/>
    </location>
</feature>
<feature type="transmembrane region" description="Helical" evidence="8">
    <location>
        <begin position="398"/>
        <end position="418"/>
    </location>
</feature>
<keyword evidence="2" id="KW-1003">Cell membrane</keyword>
<keyword evidence="4" id="KW-0808">Transferase</keyword>
<keyword evidence="3" id="KW-0328">Glycosyltransferase</keyword>
<feature type="transmembrane region" description="Helical" evidence="8">
    <location>
        <begin position="156"/>
        <end position="176"/>
    </location>
</feature>
<feature type="transmembrane region" description="Helical" evidence="8">
    <location>
        <begin position="425"/>
        <end position="446"/>
    </location>
</feature>
<evidence type="ECO:0000256" key="3">
    <source>
        <dbReference type="ARBA" id="ARBA00022676"/>
    </source>
</evidence>
<dbReference type="Pfam" id="PF09913">
    <property type="entry name" value="DUF2142"/>
    <property type="match status" value="1"/>
</dbReference>
<accession>A0A7Y6BU52</accession>
<feature type="transmembrane region" description="Helical" evidence="8">
    <location>
        <begin position="334"/>
        <end position="355"/>
    </location>
</feature>
<dbReference type="EMBL" id="JABMCB010000159">
    <property type="protein sequence ID" value="NUU74879.1"/>
    <property type="molecule type" value="Genomic_DNA"/>
</dbReference>
<dbReference type="PANTHER" id="PTHR33908">
    <property type="entry name" value="MANNOSYLTRANSFERASE YKCB-RELATED"/>
    <property type="match status" value="1"/>
</dbReference>
<keyword evidence="5 8" id="KW-0812">Transmembrane</keyword>
<proteinExistence type="predicted"/>
<name>A0A7Y6BU52_9BACL</name>
<evidence type="ECO:0000256" key="5">
    <source>
        <dbReference type="ARBA" id="ARBA00022692"/>
    </source>
</evidence>
<keyword evidence="7 8" id="KW-0472">Membrane</keyword>
<evidence type="ECO:0000313" key="9">
    <source>
        <dbReference type="EMBL" id="NUU74879.1"/>
    </source>
</evidence>
<feature type="transmembrane region" description="Helical" evidence="8">
    <location>
        <begin position="121"/>
        <end position="144"/>
    </location>
</feature>
<dbReference type="Proteomes" id="UP000526125">
    <property type="component" value="Unassembled WGS sequence"/>
</dbReference>
<comment type="subcellular location">
    <subcellularLocation>
        <location evidence="1">Cell membrane</location>
        <topology evidence="1">Multi-pass membrane protein</topology>
    </subcellularLocation>
</comment>
<reference evidence="9 10" key="1">
    <citation type="submission" date="2020-05" db="EMBL/GenBank/DDBJ databases">
        <title>Genome Sequencing of Type Strains.</title>
        <authorList>
            <person name="Lemaire J.F."/>
            <person name="Inderbitzin P."/>
            <person name="Gregorio O.A."/>
            <person name="Collins S.B."/>
            <person name="Wespe N."/>
            <person name="Knight-Connoni V."/>
        </authorList>
    </citation>
    <scope>NUCLEOTIDE SEQUENCE [LARGE SCALE GENOMIC DNA]</scope>
    <source>
        <strain evidence="9 10">LMG 21957</strain>
    </source>
</reference>
<feature type="transmembrane region" description="Helical" evidence="8">
    <location>
        <begin position="231"/>
        <end position="249"/>
    </location>
</feature>
<evidence type="ECO:0000256" key="1">
    <source>
        <dbReference type="ARBA" id="ARBA00004651"/>
    </source>
</evidence>
<keyword evidence="6 8" id="KW-1133">Transmembrane helix</keyword>
<feature type="transmembrane region" description="Helical" evidence="8">
    <location>
        <begin position="208"/>
        <end position="225"/>
    </location>
</feature>
<gene>
    <name evidence="9" type="ORF">HP552_06430</name>
</gene>
<dbReference type="InterPro" id="IPR018674">
    <property type="entry name" value="DUF2142_membrane"/>
</dbReference>
<comment type="caution">
    <text evidence="9">The sequence shown here is derived from an EMBL/GenBank/DDBJ whole genome shotgun (WGS) entry which is preliminary data.</text>
</comment>
<dbReference type="GO" id="GO:0009103">
    <property type="term" value="P:lipopolysaccharide biosynthetic process"/>
    <property type="evidence" value="ECO:0007669"/>
    <property type="project" value="UniProtKB-ARBA"/>
</dbReference>
<dbReference type="PANTHER" id="PTHR33908:SF11">
    <property type="entry name" value="MEMBRANE PROTEIN"/>
    <property type="match status" value="1"/>
</dbReference>
<evidence type="ECO:0000256" key="7">
    <source>
        <dbReference type="ARBA" id="ARBA00023136"/>
    </source>
</evidence>
<evidence type="ECO:0000313" key="10">
    <source>
        <dbReference type="Proteomes" id="UP000526125"/>
    </source>
</evidence>
<protein>
    <submittedName>
        <fullName evidence="9">DUF2142 domain-containing protein</fullName>
    </submittedName>
</protein>
<feature type="transmembrane region" description="Helical" evidence="8">
    <location>
        <begin position="182"/>
        <end position="201"/>
    </location>
</feature>
<dbReference type="GO" id="GO:0016763">
    <property type="term" value="F:pentosyltransferase activity"/>
    <property type="evidence" value="ECO:0007669"/>
    <property type="project" value="TreeGrafter"/>
</dbReference>
<keyword evidence="10" id="KW-1185">Reference proteome</keyword>
<evidence type="ECO:0000256" key="2">
    <source>
        <dbReference type="ARBA" id="ARBA00022475"/>
    </source>
</evidence>
<dbReference type="GO" id="GO:0005886">
    <property type="term" value="C:plasma membrane"/>
    <property type="evidence" value="ECO:0007669"/>
    <property type="project" value="UniProtKB-SubCell"/>
</dbReference>
<dbReference type="InterPro" id="IPR050297">
    <property type="entry name" value="LipidA_mod_glycosyltrf_83"/>
</dbReference>
<sequence length="450" mass="51448">MLVKGIVWVYIIPPLQNPDEHVHFAYVQYMGEENKVPIQASDQSYSHELNLFTMAVKMNDIAFNSDVKFSTNPNIYELLYTPENSNPEMRTASGSNLAAGYPPGYYFFASLVYKLGYGASILFRLYAVRILSVILGLVAVTLAYFIGKRIEPKSNFLAIILAIMTGMQPMFSMVGAAVNNDIMMDVATIALLYWLLHIVTVQSKKTSLIIGGILAGFGLIIKAHMVYVCGIILLIALIVFIIKYGWTYALKSASFVAVPMFFVYLPWMIFSYIQYGSFTGGVAFQPEGDPTHGLAWYFQNAMFNEAGRERFFDVWVKMYWAKFGWLDTEFYPKLIYTIIALAMVIGIIGSIYGIIRKKENYKYVLFSLIFVIGNLAFLYIVEIVYFAEYHNFMLQGRYILTSLVPFNLILLFGFRYIFPERFKNYVYYSAGLLMVVLNLMSIGLIYSRYY</sequence>
<dbReference type="AlphaFoldDB" id="A0A7Y6BU52"/>